<dbReference type="Gene3D" id="3.40.50.1000">
    <property type="entry name" value="HAD superfamily/HAD-like"/>
    <property type="match status" value="1"/>
</dbReference>
<reference evidence="19 20" key="1">
    <citation type="submission" date="2016-10" db="EMBL/GenBank/DDBJ databases">
        <authorList>
            <person name="de Groot N.N."/>
        </authorList>
    </citation>
    <scope>NUCLEOTIDE SEQUENCE [LARGE SCALE GENOMIC DNA]</scope>
    <source>
        <strain evidence="19 20">DSM 45514</strain>
    </source>
</reference>
<dbReference type="SUPFAM" id="SSF81665">
    <property type="entry name" value="Calcium ATPase, transmembrane domain M"/>
    <property type="match status" value="1"/>
</dbReference>
<dbReference type="InterPro" id="IPR023214">
    <property type="entry name" value="HAD_sf"/>
</dbReference>
<dbReference type="InterPro" id="IPR023299">
    <property type="entry name" value="ATPase_P-typ_cyto_dom_N"/>
</dbReference>
<keyword evidence="12 17" id="KW-1133">Transmembrane helix</keyword>
<keyword evidence="3" id="KW-0813">Transport</keyword>
<dbReference type="PRINTS" id="PR00119">
    <property type="entry name" value="CATATPASE"/>
</dbReference>
<dbReference type="GO" id="GO:0005886">
    <property type="term" value="C:plasma membrane"/>
    <property type="evidence" value="ECO:0007669"/>
    <property type="project" value="UniProtKB-SubCell"/>
</dbReference>
<dbReference type="FunFam" id="2.70.150.10:FF:000002">
    <property type="entry name" value="Copper-transporting ATPase 1, putative"/>
    <property type="match status" value="1"/>
</dbReference>
<dbReference type="PANTHER" id="PTHR48085">
    <property type="entry name" value="CADMIUM/ZINC-TRANSPORTING ATPASE HMA2-RELATED"/>
    <property type="match status" value="1"/>
</dbReference>
<feature type="domain" description="HMA" evidence="18">
    <location>
        <begin position="6"/>
        <end position="70"/>
    </location>
</feature>
<gene>
    <name evidence="19" type="ORF">SAMN04488112_102176</name>
</gene>
<dbReference type="InterPro" id="IPR001757">
    <property type="entry name" value="P_typ_ATPase"/>
</dbReference>
<proteinExistence type="inferred from homology"/>
<dbReference type="InterPro" id="IPR027256">
    <property type="entry name" value="P-typ_ATPase_IB"/>
</dbReference>
<feature type="transmembrane region" description="Helical" evidence="17">
    <location>
        <begin position="348"/>
        <end position="372"/>
    </location>
</feature>
<evidence type="ECO:0000259" key="18">
    <source>
        <dbReference type="PROSITE" id="PS50846"/>
    </source>
</evidence>
<dbReference type="EMBL" id="FMZA01000002">
    <property type="protein sequence ID" value="SDC04360.1"/>
    <property type="molecule type" value="Genomic_DNA"/>
</dbReference>
<comment type="similarity">
    <text evidence="2 17">Belongs to the cation transport ATPase (P-type) (TC 3.A.3) family. Type IB subfamily.</text>
</comment>
<keyword evidence="10 17" id="KW-0067">ATP-binding</keyword>
<dbReference type="InterPro" id="IPR036163">
    <property type="entry name" value="HMA_dom_sf"/>
</dbReference>
<dbReference type="GO" id="GO:0046872">
    <property type="term" value="F:metal ion binding"/>
    <property type="evidence" value="ECO:0007669"/>
    <property type="project" value="UniProtKB-KW"/>
</dbReference>
<evidence type="ECO:0000256" key="6">
    <source>
        <dbReference type="ARBA" id="ARBA00022553"/>
    </source>
</evidence>
<dbReference type="RefSeq" id="WP_077719565.1">
    <property type="nucleotide sequence ID" value="NZ_FMZA01000002.1"/>
</dbReference>
<keyword evidence="14 17" id="KW-0472">Membrane</keyword>
<evidence type="ECO:0000256" key="4">
    <source>
        <dbReference type="ARBA" id="ARBA00022475"/>
    </source>
</evidence>
<dbReference type="PROSITE" id="PS00154">
    <property type="entry name" value="ATPASE_E1_E2"/>
    <property type="match status" value="1"/>
</dbReference>
<dbReference type="NCBIfam" id="TIGR01512">
    <property type="entry name" value="ATPase-IB2_Cd"/>
    <property type="match status" value="1"/>
</dbReference>
<dbReference type="OrthoDB" id="9813266at2"/>
<feature type="transmembrane region" description="Helical" evidence="17">
    <location>
        <begin position="114"/>
        <end position="132"/>
    </location>
</feature>
<dbReference type="CDD" id="cd00371">
    <property type="entry name" value="HMA"/>
    <property type="match status" value="1"/>
</dbReference>
<dbReference type="InterPro" id="IPR044492">
    <property type="entry name" value="P_typ_ATPase_HD_dom"/>
</dbReference>
<evidence type="ECO:0000313" key="20">
    <source>
        <dbReference type="Proteomes" id="UP000199387"/>
    </source>
</evidence>
<keyword evidence="7 17" id="KW-0812">Transmembrane</keyword>
<evidence type="ECO:0000256" key="9">
    <source>
        <dbReference type="ARBA" id="ARBA00022741"/>
    </source>
</evidence>
<keyword evidence="8 17" id="KW-0479">Metal-binding</keyword>
<evidence type="ECO:0000256" key="17">
    <source>
        <dbReference type="RuleBase" id="RU362081"/>
    </source>
</evidence>
<keyword evidence="6" id="KW-0597">Phosphoprotein</keyword>
<dbReference type="InterPro" id="IPR059000">
    <property type="entry name" value="ATPase_P-type_domA"/>
</dbReference>
<dbReference type="InterPro" id="IPR036412">
    <property type="entry name" value="HAD-like_sf"/>
</dbReference>
<evidence type="ECO:0000256" key="13">
    <source>
        <dbReference type="ARBA" id="ARBA00023065"/>
    </source>
</evidence>
<dbReference type="SFLD" id="SFLDG00002">
    <property type="entry name" value="C1.7:_P-type_atpase_like"/>
    <property type="match status" value="1"/>
</dbReference>
<keyword evidence="5" id="KW-0104">Cadmium</keyword>
<keyword evidence="11" id="KW-1278">Translocase</keyword>
<feature type="transmembrane region" description="Helical" evidence="17">
    <location>
        <begin position="90"/>
        <end position="108"/>
    </location>
</feature>
<dbReference type="InterPro" id="IPR018303">
    <property type="entry name" value="ATPase_P-typ_P_site"/>
</dbReference>
<keyword evidence="13" id="KW-0406">Ion transport</keyword>
<dbReference type="Pfam" id="PF00403">
    <property type="entry name" value="HMA"/>
    <property type="match status" value="1"/>
</dbReference>
<dbReference type="STRING" id="1236220.SAMN04488112_102176"/>
<dbReference type="CDD" id="cd07545">
    <property type="entry name" value="P-type_ATPase_Cd-like"/>
    <property type="match status" value="1"/>
</dbReference>
<evidence type="ECO:0000256" key="15">
    <source>
        <dbReference type="ARBA" id="ARBA00039103"/>
    </source>
</evidence>
<dbReference type="AlphaFoldDB" id="A0A1G6ID78"/>
<evidence type="ECO:0000256" key="5">
    <source>
        <dbReference type="ARBA" id="ARBA00022539"/>
    </source>
</evidence>
<dbReference type="NCBIfam" id="TIGR01494">
    <property type="entry name" value="ATPase_P-type"/>
    <property type="match status" value="1"/>
</dbReference>
<dbReference type="SUPFAM" id="SSF56784">
    <property type="entry name" value="HAD-like"/>
    <property type="match status" value="1"/>
</dbReference>
<organism evidence="19 20">
    <name type="scientific">Melghirimyces thermohalophilus</name>
    <dbReference type="NCBI Taxonomy" id="1236220"/>
    <lineage>
        <taxon>Bacteria</taxon>
        <taxon>Bacillati</taxon>
        <taxon>Bacillota</taxon>
        <taxon>Bacilli</taxon>
        <taxon>Bacillales</taxon>
        <taxon>Thermoactinomycetaceae</taxon>
        <taxon>Melghirimyces</taxon>
    </lineage>
</organism>
<accession>A0A1G6ID78</accession>
<evidence type="ECO:0000256" key="2">
    <source>
        <dbReference type="ARBA" id="ARBA00006024"/>
    </source>
</evidence>
<dbReference type="SFLD" id="SFLDF00027">
    <property type="entry name" value="p-type_atpase"/>
    <property type="match status" value="1"/>
</dbReference>
<evidence type="ECO:0000256" key="11">
    <source>
        <dbReference type="ARBA" id="ARBA00022967"/>
    </source>
</evidence>
<comment type="catalytic activity">
    <reaction evidence="16">
        <text>Cd(2+)(in) + ATP + H2O = Cd(2+)(out) + ADP + phosphate + H(+)</text>
        <dbReference type="Rhea" id="RHEA:12132"/>
        <dbReference type="ChEBI" id="CHEBI:15377"/>
        <dbReference type="ChEBI" id="CHEBI:15378"/>
        <dbReference type="ChEBI" id="CHEBI:30616"/>
        <dbReference type="ChEBI" id="CHEBI:43474"/>
        <dbReference type="ChEBI" id="CHEBI:48775"/>
        <dbReference type="ChEBI" id="CHEBI:456216"/>
        <dbReference type="EC" id="7.2.2.21"/>
    </reaction>
</comment>
<dbReference type="Proteomes" id="UP000199387">
    <property type="component" value="Unassembled WGS sequence"/>
</dbReference>
<dbReference type="InterPro" id="IPR006121">
    <property type="entry name" value="HMA_dom"/>
</dbReference>
<keyword evidence="9 17" id="KW-0547">Nucleotide-binding</keyword>
<dbReference type="Gene3D" id="3.40.1110.10">
    <property type="entry name" value="Calcium-transporting ATPase, cytoplasmic domain N"/>
    <property type="match status" value="1"/>
</dbReference>
<dbReference type="NCBIfam" id="TIGR01511">
    <property type="entry name" value="ATPase-IB1_Cu"/>
    <property type="match status" value="1"/>
</dbReference>
<dbReference type="InterPro" id="IPR023298">
    <property type="entry name" value="ATPase_P-typ_TM_dom_sf"/>
</dbReference>
<evidence type="ECO:0000256" key="3">
    <source>
        <dbReference type="ARBA" id="ARBA00022448"/>
    </source>
</evidence>
<dbReference type="GO" id="GO:0005524">
    <property type="term" value="F:ATP binding"/>
    <property type="evidence" value="ECO:0007669"/>
    <property type="project" value="UniProtKB-UniRule"/>
</dbReference>
<comment type="subcellular location">
    <subcellularLocation>
        <location evidence="1">Cell membrane</location>
        <topology evidence="1">Multi-pass membrane protein</topology>
    </subcellularLocation>
</comment>
<evidence type="ECO:0000256" key="7">
    <source>
        <dbReference type="ARBA" id="ARBA00022692"/>
    </source>
</evidence>
<dbReference type="Pfam" id="PF00122">
    <property type="entry name" value="E1-E2_ATPase"/>
    <property type="match status" value="1"/>
</dbReference>
<evidence type="ECO:0000256" key="8">
    <source>
        <dbReference type="ARBA" id="ARBA00022723"/>
    </source>
</evidence>
<keyword evidence="4 17" id="KW-1003">Cell membrane</keyword>
<evidence type="ECO:0000256" key="12">
    <source>
        <dbReference type="ARBA" id="ARBA00022989"/>
    </source>
</evidence>
<dbReference type="PANTHER" id="PTHR48085:SF5">
    <property type="entry name" value="CADMIUM_ZINC-TRANSPORTING ATPASE HMA4-RELATED"/>
    <property type="match status" value="1"/>
</dbReference>
<dbReference type="PROSITE" id="PS50846">
    <property type="entry name" value="HMA_2"/>
    <property type="match status" value="1"/>
</dbReference>
<dbReference type="NCBIfam" id="TIGR01525">
    <property type="entry name" value="ATPase-IB_hvy"/>
    <property type="match status" value="1"/>
</dbReference>
<dbReference type="PROSITE" id="PS01047">
    <property type="entry name" value="HMA_1"/>
    <property type="match status" value="1"/>
</dbReference>
<evidence type="ECO:0000256" key="1">
    <source>
        <dbReference type="ARBA" id="ARBA00004651"/>
    </source>
</evidence>
<keyword evidence="20" id="KW-1185">Reference proteome</keyword>
<dbReference type="InterPro" id="IPR017969">
    <property type="entry name" value="Heavy-metal-associated_CS"/>
</dbReference>
<name>A0A1G6ID78_9BACL</name>
<dbReference type="InterPro" id="IPR008250">
    <property type="entry name" value="ATPase_P-typ_transduc_dom_A_sf"/>
</dbReference>
<dbReference type="GO" id="GO:0016887">
    <property type="term" value="F:ATP hydrolysis activity"/>
    <property type="evidence" value="ECO:0007669"/>
    <property type="project" value="InterPro"/>
</dbReference>
<dbReference type="SUPFAM" id="SSF81653">
    <property type="entry name" value="Calcium ATPase, transduction domain A"/>
    <property type="match status" value="1"/>
</dbReference>
<evidence type="ECO:0000313" key="19">
    <source>
        <dbReference type="EMBL" id="SDC04360.1"/>
    </source>
</evidence>
<dbReference type="SFLD" id="SFLDS00003">
    <property type="entry name" value="Haloacid_Dehalogenase"/>
    <property type="match status" value="1"/>
</dbReference>
<dbReference type="GO" id="GO:0008551">
    <property type="term" value="F:P-type cadmium transporter activity"/>
    <property type="evidence" value="ECO:0007669"/>
    <property type="project" value="UniProtKB-EC"/>
</dbReference>
<feature type="transmembrane region" description="Helical" evidence="17">
    <location>
        <begin position="662"/>
        <end position="681"/>
    </location>
</feature>
<dbReference type="Gene3D" id="3.30.70.100">
    <property type="match status" value="1"/>
</dbReference>
<dbReference type="PRINTS" id="PR00941">
    <property type="entry name" value="CDATPASE"/>
</dbReference>
<dbReference type="Pfam" id="PF00702">
    <property type="entry name" value="Hydrolase"/>
    <property type="match status" value="1"/>
</dbReference>
<feature type="transmembrane region" description="Helical" evidence="17">
    <location>
        <begin position="316"/>
        <end position="336"/>
    </location>
</feature>
<sequence>MEQAQDKKVYRVQGFTCANCAAQFEKNVKDIPGVTDAKVNFGASKISVYGAEPTIEQLEKAGSFENLKVVPENQEIQVERVPFWKNQENIRLLFSLAFLLAGWGASEFYGEEGLLTILLYASSILIGGYRLFIKGIQNLFRLQFDMGTLMTIAIIGAAAIGEWGEGATVVILFAISEALERYSMDKARQSIRSLMDIAPKQALIRRGDEELTVPVDEIQIGDIMIVKPGQKLAMDGVVVKGTSSINQAAITGESIPVAKTVDDEVFAGTLNEEGLLEVKVTKRVEDTTIAKIIHLVEEAQAERAPSQAFVDRFAKIYTPAILVAGLLLAVVPPLLFNADWSDWIYRGLALLVVGCPCALVISTPVSIVTAIGNAARNGVLIKGGIHLEEAGALSAIAFDKTGTLTKGVPAVTDIVAFVKEKEDEYLAITAAIEKNSQHPLASAIVRKAEEKGMDIQSLAVEDFTSITGKGVQAKVQGTLYYVGSPALFNELLPNGLSEDQSDLILQLQTQGKTVMVLGTEMEALALIAVADEVRESSKDVIQQLHQLGIKKTVMLTGDNEATAKAIGERLGVGEIQADLLPHQKLEFIKQLRSDGSRVAMVGDGVNDAPALASSTVGIAMGGAGTDTALETADIALMADDLRKLPFTIKLSRQALRIIKQNITFSLAIKAVALLLIVPGWLTLWMAIFADMGATLIVTLNGLRLLKVKE</sequence>
<dbReference type="SUPFAM" id="SSF55008">
    <property type="entry name" value="HMA, heavy metal-associated domain"/>
    <property type="match status" value="1"/>
</dbReference>
<evidence type="ECO:0000256" key="14">
    <source>
        <dbReference type="ARBA" id="ARBA00023136"/>
    </source>
</evidence>
<dbReference type="EC" id="7.2.2.21" evidence="15"/>
<protein>
    <recommendedName>
        <fullName evidence="15">Cd(2+)-exporting ATPase</fullName>
        <ecNumber evidence="15">7.2.2.21</ecNumber>
    </recommendedName>
</protein>
<evidence type="ECO:0000256" key="16">
    <source>
        <dbReference type="ARBA" id="ARBA00049338"/>
    </source>
</evidence>
<dbReference type="InterPro" id="IPR051014">
    <property type="entry name" value="Cation_Transport_ATPase_IB"/>
</dbReference>
<dbReference type="Gene3D" id="2.70.150.10">
    <property type="entry name" value="Calcium-transporting ATPase, cytoplasmic transduction domain A"/>
    <property type="match status" value="1"/>
</dbReference>
<evidence type="ECO:0000256" key="10">
    <source>
        <dbReference type="ARBA" id="ARBA00022840"/>
    </source>
</evidence>